<keyword evidence="1" id="KW-1133">Transmembrane helix</keyword>
<dbReference type="PANTHER" id="PTHR43535">
    <property type="entry name" value="PHOSPHATIDATE CYTIDYLYLTRANSFERASE"/>
    <property type="match status" value="1"/>
</dbReference>
<dbReference type="Pfam" id="PF01148">
    <property type="entry name" value="CTP_transf_1"/>
    <property type="match status" value="1"/>
</dbReference>
<feature type="transmembrane region" description="Helical" evidence="1">
    <location>
        <begin position="184"/>
        <end position="206"/>
    </location>
</feature>
<evidence type="ECO:0000313" key="3">
    <source>
        <dbReference type="Proteomes" id="UP001200741"/>
    </source>
</evidence>
<feature type="transmembrane region" description="Helical" evidence="1">
    <location>
        <begin position="16"/>
        <end position="35"/>
    </location>
</feature>
<feature type="transmembrane region" description="Helical" evidence="1">
    <location>
        <begin position="125"/>
        <end position="145"/>
    </location>
</feature>
<sequence length="317" mass="33297">MINNFSAIWRFSPAPGTLWTLVGGGLIAITAAIAVTRLHPSLRNQPRVQQAVQSWLPVILIAALTVLLGPALTWVTCMLTSLALLREGMRLLPLPTAHRRLHGVLAGLLSVVAHALAAAGQGPLALVLCLIYTSLLLAPVHMLTAGPAQFLARVGGLILVINACLTLFLFVCLLVLQAPAGRPYGGPGQGCFFFVLIIFSDGMQYVGGKLWGRHALAPSISPGKTWEGVAFAAGVCAALGAALGPSLLALPTWACVLLAFSMVVLGLIGDLLVSCWKRDIGVKDTGSVLPGQGGVLDRCDSMIFVAPWFWALMQVTA</sequence>
<dbReference type="RefSeq" id="WP_233371233.1">
    <property type="nucleotide sequence ID" value="NZ_JAJTWU010000003.1"/>
</dbReference>
<name>A0ABS8XNF2_9BURK</name>
<feature type="transmembrane region" description="Helical" evidence="1">
    <location>
        <begin position="250"/>
        <end position="273"/>
    </location>
</feature>
<keyword evidence="3" id="KW-1185">Reference proteome</keyword>
<dbReference type="PANTHER" id="PTHR43535:SF1">
    <property type="entry name" value="PHOSPHATIDATE CYTIDYLYLTRANSFERASE"/>
    <property type="match status" value="1"/>
</dbReference>
<comment type="caution">
    <text evidence="2">The sequence shown here is derived from an EMBL/GenBank/DDBJ whole genome shotgun (WGS) entry which is preliminary data.</text>
</comment>
<dbReference type="Proteomes" id="UP001200741">
    <property type="component" value="Unassembled WGS sequence"/>
</dbReference>
<protein>
    <submittedName>
        <fullName evidence="2">Phosphatidate cytidylyltransferase</fullName>
    </submittedName>
</protein>
<feature type="transmembrane region" description="Helical" evidence="1">
    <location>
        <begin position="226"/>
        <end position="244"/>
    </location>
</feature>
<evidence type="ECO:0000256" key="1">
    <source>
        <dbReference type="SAM" id="Phobius"/>
    </source>
</evidence>
<gene>
    <name evidence="2" type="ORF">LXT13_07585</name>
</gene>
<keyword evidence="1" id="KW-0472">Membrane</keyword>
<organism evidence="2 3">
    <name type="scientific">Pelomonas cellulosilytica</name>
    <dbReference type="NCBI Taxonomy" id="2906762"/>
    <lineage>
        <taxon>Bacteria</taxon>
        <taxon>Pseudomonadati</taxon>
        <taxon>Pseudomonadota</taxon>
        <taxon>Betaproteobacteria</taxon>
        <taxon>Burkholderiales</taxon>
        <taxon>Sphaerotilaceae</taxon>
        <taxon>Roseateles</taxon>
    </lineage>
</organism>
<keyword evidence="2" id="KW-0548">Nucleotidyltransferase</keyword>
<feature type="transmembrane region" description="Helical" evidence="1">
    <location>
        <begin position="55"/>
        <end position="80"/>
    </location>
</feature>
<evidence type="ECO:0000313" key="2">
    <source>
        <dbReference type="EMBL" id="MCE4554306.1"/>
    </source>
</evidence>
<proteinExistence type="predicted"/>
<reference evidence="2 3" key="1">
    <citation type="submission" date="2021-12" db="EMBL/GenBank/DDBJ databases">
        <title>Genome seq of P8.</title>
        <authorList>
            <person name="Seo T."/>
        </authorList>
    </citation>
    <scope>NUCLEOTIDE SEQUENCE [LARGE SCALE GENOMIC DNA]</scope>
    <source>
        <strain evidence="2 3">P8</strain>
    </source>
</reference>
<accession>A0ABS8XNF2</accession>
<dbReference type="EMBL" id="JAJTWU010000003">
    <property type="protein sequence ID" value="MCE4554306.1"/>
    <property type="molecule type" value="Genomic_DNA"/>
</dbReference>
<dbReference type="GO" id="GO:0016779">
    <property type="term" value="F:nucleotidyltransferase activity"/>
    <property type="evidence" value="ECO:0007669"/>
    <property type="project" value="UniProtKB-KW"/>
</dbReference>
<keyword evidence="1" id="KW-0812">Transmembrane</keyword>
<feature type="transmembrane region" description="Helical" evidence="1">
    <location>
        <begin position="157"/>
        <end position="178"/>
    </location>
</feature>
<keyword evidence="2" id="KW-0808">Transferase</keyword>